<dbReference type="RefSeq" id="WP_038454494.1">
    <property type="nucleotide sequence ID" value="NZ_CP009043.1"/>
</dbReference>
<feature type="domain" description="Flagellar Assembly Protein A N-terminal region" evidence="1">
    <location>
        <begin position="133"/>
        <end position="290"/>
    </location>
</feature>
<gene>
    <name evidence="2" type="ORF">CIG1485E_1069</name>
</gene>
<dbReference type="EMBL" id="CP009043">
    <property type="protein sequence ID" value="AII14905.1"/>
    <property type="molecule type" value="Genomic_DNA"/>
</dbReference>
<dbReference type="PANTHER" id="PTHR38032">
    <property type="entry name" value="POLYMERASE-RELATED"/>
    <property type="match status" value="1"/>
</dbReference>
<dbReference type="eggNOG" id="COG1315">
    <property type="taxonomic scope" value="Bacteria"/>
</dbReference>
<accession>A0A076F9K8</accession>
<dbReference type="KEGG" id="caj:CIG1485E_1069"/>
<reference evidence="3" key="1">
    <citation type="journal article" date="2014" name="Genome Announc.">
        <title>Complete Genome Sequence of Campylobacter iguaniorum Strain 1485ET, Isolated from a Bearded Dragon (Pogona vitticeps).</title>
        <authorList>
            <person name="Gilbert M.J."/>
            <person name="Miller W.G."/>
            <person name="Yee E."/>
            <person name="Kik M."/>
            <person name="Wagenaar J.A."/>
            <person name="Duim B."/>
        </authorList>
    </citation>
    <scope>NUCLEOTIDE SEQUENCE [LARGE SCALE GENOMIC DNA]</scope>
    <source>
        <strain evidence="3">1485E</strain>
    </source>
</reference>
<protein>
    <recommendedName>
        <fullName evidence="1">Flagellar Assembly Protein A N-terminal region domain-containing protein</fullName>
    </recommendedName>
</protein>
<dbReference type="Pfam" id="PF20250">
    <property type="entry name" value="FapA_N"/>
    <property type="match status" value="1"/>
</dbReference>
<dbReference type="OrthoDB" id="5353360at2"/>
<dbReference type="PANTHER" id="PTHR38032:SF1">
    <property type="entry name" value="RNA-BINDING PROTEIN KHPB N-TERMINAL DOMAIN-CONTAINING PROTEIN"/>
    <property type="match status" value="1"/>
</dbReference>
<organism evidence="2 3">
    <name type="scientific">Campylobacter iguaniorum</name>
    <dbReference type="NCBI Taxonomy" id="1244531"/>
    <lineage>
        <taxon>Bacteria</taxon>
        <taxon>Pseudomonadati</taxon>
        <taxon>Campylobacterota</taxon>
        <taxon>Epsilonproteobacteria</taxon>
        <taxon>Campylobacterales</taxon>
        <taxon>Campylobacteraceae</taxon>
        <taxon>Campylobacter</taxon>
    </lineage>
</organism>
<keyword evidence="3" id="KW-1185">Reference proteome</keyword>
<name>A0A076F9K8_9BACT</name>
<dbReference type="Proteomes" id="UP000028486">
    <property type="component" value="Chromosome"/>
</dbReference>
<evidence type="ECO:0000313" key="2">
    <source>
        <dbReference type="EMBL" id="AII14905.1"/>
    </source>
</evidence>
<dbReference type="HOGENOM" id="CLU_028868_0_0_7"/>
<dbReference type="STRING" id="1244531.CIG2463D_1161"/>
<evidence type="ECO:0000259" key="1">
    <source>
        <dbReference type="Pfam" id="PF20250"/>
    </source>
</evidence>
<sequence>MADNEQRLMSPIVVDTKNAYQDLEVIADAAKVDPKYLDFNILSISTKYKIKSDGDFTELSDSERNIFNDDEFISNPDLAISQSYRVEYFDKRGKKEPLLPKISLGVNKNMTKIVATIKEDINVKYEPNFEKELIGSIRKKLLKSEILIGIRDTTLVKEINKITSMLRIKGIIDKSMTFVVASWLDPVLSVDDQINYYYKTKSNKAEESDRVNYSDRGFLQSVVEGEVIIEYIKAKDGQAGRNVKGQLIPVSSAKKANQVEIKVTDNIEVKEDENSVKYISKKNGYVSQDNGTYDVKEELDVNEVSFKTTGSIETSLDSDVKINIKESDILKDAVGAGMSIETNTINVEGNVARGASIKARNVTIGGQTHAKSVIEAQNANIAVHLGRLVCEEAVVDRLENGHIEAKKVTVNSVIGGEIIAAEVHIGTLFSNANITAASLVEIENLKGTNNRIMIDAGRIMDYEDKITQASQKMAKLKAEIISMPKELEKKKNIIDSNKSSVTLIKQRIEELRNGGKTPPQSFIAKLKDFQSLVYEYNLLVKNYGAKKLLLDDLKDDIKKMQSMVFEAKIINKNRWKELNEIKFRLIEPKKDITYVTRENELARLIMLKHLVIDEEDVYEIKRSNEID</sequence>
<dbReference type="InterPro" id="IPR005646">
    <property type="entry name" value="FapA"/>
</dbReference>
<evidence type="ECO:0000313" key="3">
    <source>
        <dbReference type="Proteomes" id="UP000028486"/>
    </source>
</evidence>
<proteinExistence type="predicted"/>
<dbReference type="InterPro" id="IPR046866">
    <property type="entry name" value="FapA_N"/>
</dbReference>
<dbReference type="AlphaFoldDB" id="A0A076F9K8"/>